<gene>
    <name evidence="2" type="primary">Nfu_g_1_020006</name>
</gene>
<accession>A0A1A7XX38</accession>
<feature type="compositionally biased region" description="Polar residues" evidence="1">
    <location>
        <begin position="195"/>
        <end position="205"/>
    </location>
</feature>
<dbReference type="AlphaFoldDB" id="A0A1A7XX38"/>
<sequence length="332" mass="37733">MNRKTLPVCKSTLRRRTLIDVGKRLQQIWDDYAEWTDFQLTERDCGHDSGQYLQKGSNCSCKSACETSEPQKVDADMSERLVVGDCDDRAQSSDSEDYDETSECSCDHHFKARRHLNKSLSCHTSDLRTEEDEEDVRPKGKPKAIHFLGDSDSCEDDHPRKKSRSRPEPSIHPPAPAVPPPPLQTDCRRRDEPSLSASQTHTPTWQGRRFDSGTLPSSATQLQIFSLLEHIKNQMEQLDAKVNYLISRLDSTPQEMEVRVPVRFPLASMEEVDTFETWLTDPAHSQLKQRLISSLAAIGGHDAKRVTWNILAHIFHDDVAKVSVERSLPTRC</sequence>
<reference evidence="2" key="2">
    <citation type="submission" date="2016-06" db="EMBL/GenBank/DDBJ databases">
        <title>The genome of a short-lived fish provides insights into sex chromosome evolution and the genetic control of aging.</title>
        <authorList>
            <person name="Reichwald K."/>
            <person name="Felder M."/>
            <person name="Petzold A."/>
            <person name="Koch P."/>
            <person name="Groth M."/>
            <person name="Platzer M."/>
        </authorList>
    </citation>
    <scope>NUCLEOTIDE SEQUENCE</scope>
    <source>
        <tissue evidence="2">Brain</tissue>
    </source>
</reference>
<proteinExistence type="predicted"/>
<name>A0A1A7XX38_9TELE</name>
<evidence type="ECO:0000313" key="2">
    <source>
        <dbReference type="EMBL" id="SBP22330.1"/>
    </source>
</evidence>
<dbReference type="PANTHER" id="PTHR34153:SF2">
    <property type="entry name" value="SI:CH211-262H13.3-RELATED"/>
    <property type="match status" value="1"/>
</dbReference>
<protein>
    <submittedName>
        <fullName evidence="2">Uncharacterized protein</fullName>
    </submittedName>
</protein>
<organism evidence="2">
    <name type="scientific">Iconisemion striatum</name>
    <dbReference type="NCBI Taxonomy" id="60296"/>
    <lineage>
        <taxon>Eukaryota</taxon>
        <taxon>Metazoa</taxon>
        <taxon>Chordata</taxon>
        <taxon>Craniata</taxon>
        <taxon>Vertebrata</taxon>
        <taxon>Euteleostomi</taxon>
        <taxon>Actinopterygii</taxon>
        <taxon>Neopterygii</taxon>
        <taxon>Teleostei</taxon>
        <taxon>Neoteleostei</taxon>
        <taxon>Acanthomorphata</taxon>
        <taxon>Ovalentaria</taxon>
        <taxon>Atherinomorphae</taxon>
        <taxon>Cyprinodontiformes</taxon>
        <taxon>Nothobranchiidae</taxon>
        <taxon>Iconisemion</taxon>
    </lineage>
</organism>
<dbReference type="PANTHER" id="PTHR34153">
    <property type="entry name" value="SI:CH211-262H13.3-RELATED-RELATED"/>
    <property type="match status" value="1"/>
</dbReference>
<reference evidence="2" key="1">
    <citation type="submission" date="2016-05" db="EMBL/GenBank/DDBJ databases">
        <authorList>
            <person name="Lavstsen T."/>
            <person name="Jespersen J.S."/>
        </authorList>
    </citation>
    <scope>NUCLEOTIDE SEQUENCE</scope>
    <source>
        <tissue evidence="2">Brain</tissue>
    </source>
</reference>
<feature type="compositionally biased region" description="Pro residues" evidence="1">
    <location>
        <begin position="170"/>
        <end position="183"/>
    </location>
</feature>
<evidence type="ECO:0000256" key="1">
    <source>
        <dbReference type="SAM" id="MobiDB-lite"/>
    </source>
</evidence>
<feature type="region of interest" description="Disordered" evidence="1">
    <location>
        <begin position="125"/>
        <end position="213"/>
    </location>
</feature>
<dbReference type="EMBL" id="HADX01000098">
    <property type="protein sequence ID" value="SBP22330.1"/>
    <property type="molecule type" value="Transcribed_RNA"/>
</dbReference>